<evidence type="ECO:0000313" key="7">
    <source>
        <dbReference type="EMBL" id="AFI04420.1"/>
    </source>
</evidence>
<feature type="transmembrane region" description="Helical" evidence="6">
    <location>
        <begin position="209"/>
        <end position="228"/>
    </location>
</feature>
<feature type="transmembrane region" description="Helical" evidence="6">
    <location>
        <begin position="61"/>
        <end position="78"/>
    </location>
</feature>
<dbReference type="eggNOG" id="COG0670">
    <property type="taxonomic scope" value="Bacteria"/>
</dbReference>
<dbReference type="HOGENOM" id="CLU_058671_2_0_7"/>
<dbReference type="PANTHER" id="PTHR23291:SF115">
    <property type="entry name" value="MODULATOR OF FTSH PROTEASE YCCA"/>
    <property type="match status" value="1"/>
</dbReference>
<dbReference type="GO" id="GO:0005886">
    <property type="term" value="C:plasma membrane"/>
    <property type="evidence" value="ECO:0007669"/>
    <property type="project" value="UniProtKB-SubCell"/>
</dbReference>
<sequence>MALYDRANSHNMYEESLLGATHESELVNFVKTTYKFFAGSLLLATIGALLGLMNFQAVVQYKWAFFIAEIVAFFGLMFSKSKPGLNLFMLFAFTSLSGVTLVPLLGMVIAKAGLGAIWQALGMTTIVFALMSVYALKTKNDLANMGKMLFIALIVVVVCSLINLFLGNSMFQVVIAGASAILFSLYIAYDTQNIVRGMYDSPIDAAVSLYLDFLNVFISILQIIGIFGSDRDR</sequence>
<keyword evidence="5 6" id="KW-0472">Membrane</keyword>
<comment type="similarity">
    <text evidence="6">Belongs to the BI1 family.</text>
</comment>
<protein>
    <recommendedName>
        <fullName evidence="9">Integral membrane protein</fullName>
    </recommendedName>
</protein>
<dbReference type="STRING" id="182217.HCW_05790"/>
<evidence type="ECO:0000256" key="3">
    <source>
        <dbReference type="ARBA" id="ARBA00022692"/>
    </source>
</evidence>
<dbReference type="CDD" id="cd10432">
    <property type="entry name" value="BI-1-like_bacterial"/>
    <property type="match status" value="1"/>
</dbReference>
<feature type="transmembrane region" description="Helical" evidence="6">
    <location>
        <begin position="148"/>
        <end position="165"/>
    </location>
</feature>
<keyword evidence="2" id="KW-1003">Cell membrane</keyword>
<evidence type="ECO:0000256" key="1">
    <source>
        <dbReference type="ARBA" id="ARBA00004651"/>
    </source>
</evidence>
<feature type="transmembrane region" description="Helical" evidence="6">
    <location>
        <begin position="171"/>
        <end position="189"/>
    </location>
</feature>
<gene>
    <name evidence="7" type="ordered locus">HCW_05790</name>
</gene>
<evidence type="ECO:0008006" key="9">
    <source>
        <dbReference type="Google" id="ProtNLM"/>
    </source>
</evidence>
<dbReference type="InterPro" id="IPR006214">
    <property type="entry name" value="Bax_inhibitor_1-related"/>
</dbReference>
<dbReference type="PANTHER" id="PTHR23291">
    <property type="entry name" value="BAX INHIBITOR-RELATED"/>
    <property type="match status" value="1"/>
</dbReference>
<organism evidence="7 8">
    <name type="scientific">Helicobacter cetorum (strain ATCC BAA-429 / MIT 00-7128)</name>
    <dbReference type="NCBI Taxonomy" id="182217"/>
    <lineage>
        <taxon>Bacteria</taxon>
        <taxon>Pseudomonadati</taxon>
        <taxon>Campylobacterota</taxon>
        <taxon>Epsilonproteobacteria</taxon>
        <taxon>Campylobacterales</taxon>
        <taxon>Helicobacteraceae</taxon>
        <taxon>Helicobacter</taxon>
    </lineage>
</organism>
<accession>I0ENA1</accession>
<keyword evidence="8" id="KW-1185">Reference proteome</keyword>
<evidence type="ECO:0000256" key="2">
    <source>
        <dbReference type="ARBA" id="ARBA00022475"/>
    </source>
</evidence>
<feature type="transmembrane region" description="Helical" evidence="6">
    <location>
        <begin position="85"/>
        <end position="110"/>
    </location>
</feature>
<keyword evidence="3 6" id="KW-0812">Transmembrane</keyword>
<evidence type="ECO:0000256" key="6">
    <source>
        <dbReference type="RuleBase" id="RU004379"/>
    </source>
</evidence>
<comment type="subcellular location">
    <subcellularLocation>
        <location evidence="1">Cell membrane</location>
        <topology evidence="1">Multi-pass membrane protein</topology>
    </subcellularLocation>
</comment>
<feature type="transmembrane region" description="Helical" evidence="6">
    <location>
        <begin position="116"/>
        <end position="136"/>
    </location>
</feature>
<reference evidence="8" key="1">
    <citation type="submission" date="2012-04" db="EMBL/GenBank/DDBJ databases">
        <title>Complete genome sequence of Helicobacter cetorum strain MIT 00-7128.</title>
        <authorList>
            <person name="Kersulyte D."/>
            <person name="Berg D.E."/>
        </authorList>
    </citation>
    <scope>NUCLEOTIDE SEQUENCE [LARGE SCALE GENOMIC DNA]</scope>
    <source>
        <strain evidence="8">MIT 00-7128</strain>
    </source>
</reference>
<dbReference type="Pfam" id="PF01027">
    <property type="entry name" value="Bax1-I"/>
    <property type="match status" value="1"/>
</dbReference>
<name>I0ENA1_HELC0</name>
<feature type="transmembrane region" description="Helical" evidence="6">
    <location>
        <begin position="36"/>
        <end position="55"/>
    </location>
</feature>
<proteinExistence type="inferred from homology"/>
<keyword evidence="4 6" id="KW-1133">Transmembrane helix</keyword>
<evidence type="ECO:0000256" key="4">
    <source>
        <dbReference type="ARBA" id="ARBA00022989"/>
    </source>
</evidence>
<dbReference type="Proteomes" id="UP000005010">
    <property type="component" value="Chromosome"/>
</dbReference>
<evidence type="ECO:0000313" key="8">
    <source>
        <dbReference type="Proteomes" id="UP000005010"/>
    </source>
</evidence>
<dbReference type="RefSeq" id="WP_014661290.1">
    <property type="nucleotide sequence ID" value="NC_017737.1"/>
</dbReference>
<dbReference type="KEGG" id="hce:HCW_05790"/>
<dbReference type="AlphaFoldDB" id="I0ENA1"/>
<dbReference type="EMBL" id="CP003479">
    <property type="protein sequence ID" value="AFI04420.1"/>
    <property type="molecule type" value="Genomic_DNA"/>
</dbReference>
<evidence type="ECO:0000256" key="5">
    <source>
        <dbReference type="ARBA" id="ARBA00023136"/>
    </source>
</evidence>
<dbReference type="PATRIC" id="fig|182217.3.peg.1227"/>